<feature type="domain" description="RNA polymerase sigma factor 70 region 4 type 2" evidence="9">
    <location>
        <begin position="138"/>
        <end position="190"/>
    </location>
</feature>
<evidence type="ECO:0000256" key="3">
    <source>
        <dbReference type="ARBA" id="ARBA00023015"/>
    </source>
</evidence>
<evidence type="ECO:0000313" key="10">
    <source>
        <dbReference type="EMBL" id="WSE32953.1"/>
    </source>
</evidence>
<dbReference type="InterPro" id="IPR014305">
    <property type="entry name" value="RNA_pol_sigma-G_actinobac"/>
</dbReference>
<keyword evidence="10" id="KW-0808">Transferase</keyword>
<dbReference type="NCBIfam" id="TIGR02960">
    <property type="entry name" value="SigX5"/>
    <property type="match status" value="1"/>
</dbReference>
<dbReference type="RefSeq" id="WP_326835760.1">
    <property type="nucleotide sequence ID" value="NZ_CP142149.1"/>
</dbReference>
<dbReference type="NCBIfam" id="NF006089">
    <property type="entry name" value="PRK08241.1"/>
    <property type="match status" value="1"/>
</dbReference>
<dbReference type="InterPro" id="IPR013324">
    <property type="entry name" value="RNA_pol_sigma_r3/r4-like"/>
</dbReference>
<dbReference type="Gene3D" id="1.10.10.10">
    <property type="entry name" value="Winged helix-like DNA-binding domain superfamily/Winged helix DNA-binding domain"/>
    <property type="match status" value="1"/>
</dbReference>
<accession>A0ABZ1IFL3</accession>
<organism evidence="10 11">
    <name type="scientific">Amycolatopsis rhabdoformis</name>
    <dbReference type="NCBI Taxonomy" id="1448059"/>
    <lineage>
        <taxon>Bacteria</taxon>
        <taxon>Bacillati</taxon>
        <taxon>Actinomycetota</taxon>
        <taxon>Actinomycetes</taxon>
        <taxon>Pseudonocardiales</taxon>
        <taxon>Pseudonocardiaceae</taxon>
        <taxon>Amycolatopsis</taxon>
    </lineage>
</organism>
<dbReference type="Proteomes" id="UP001330812">
    <property type="component" value="Chromosome"/>
</dbReference>
<dbReference type="InterPro" id="IPR013249">
    <property type="entry name" value="RNA_pol_sigma70_r4_t2"/>
</dbReference>
<dbReference type="NCBIfam" id="TIGR02937">
    <property type="entry name" value="sigma70-ECF"/>
    <property type="match status" value="1"/>
</dbReference>
<dbReference type="InterPro" id="IPR039425">
    <property type="entry name" value="RNA_pol_sigma-70-like"/>
</dbReference>
<evidence type="ECO:0000259" key="8">
    <source>
        <dbReference type="Pfam" id="PF04542"/>
    </source>
</evidence>
<dbReference type="EMBL" id="CP142149">
    <property type="protein sequence ID" value="WSE32953.1"/>
    <property type="molecule type" value="Genomic_DNA"/>
</dbReference>
<reference evidence="10 11" key="1">
    <citation type="journal article" date="2015" name="Int. J. Syst. Evol. Microbiol.">
        <title>Amycolatopsis rhabdoformis sp. nov., an actinomycete isolated from a tropical forest soil.</title>
        <authorList>
            <person name="Souza W.R."/>
            <person name="Silva R.E."/>
            <person name="Goodfellow M."/>
            <person name="Busarakam K."/>
            <person name="Figueiro F.S."/>
            <person name="Ferreira D."/>
            <person name="Rodrigues-Filho E."/>
            <person name="Moraes L.A.B."/>
            <person name="Zucchi T.D."/>
        </authorList>
    </citation>
    <scope>NUCLEOTIDE SEQUENCE [LARGE SCALE GENOMIC DNA]</scope>
    <source>
        <strain evidence="10 11">NCIMB 14900</strain>
    </source>
</reference>
<evidence type="ECO:0000256" key="7">
    <source>
        <dbReference type="RuleBase" id="RU000716"/>
    </source>
</evidence>
<feature type="domain" description="RNA polymerase sigma-70 region 2" evidence="8">
    <location>
        <begin position="21"/>
        <end position="79"/>
    </location>
</feature>
<dbReference type="InterPro" id="IPR014284">
    <property type="entry name" value="RNA_pol_sigma-70_dom"/>
</dbReference>
<dbReference type="Pfam" id="PF04542">
    <property type="entry name" value="Sigma70_r2"/>
    <property type="match status" value="1"/>
</dbReference>
<gene>
    <name evidence="10" type="ORF">VSH64_12640</name>
</gene>
<dbReference type="InterPro" id="IPR007627">
    <property type="entry name" value="RNA_pol_sigma70_r2"/>
</dbReference>
<sequence length="329" mass="36257">MTAQVREPADRDRFAAETEPFRRELLAHCYRMVGSAHDAEDLVQETYLRAWRSYAGFEGRASIRSWLYKIATNVCLTAVQPRKIRMLPSGLGGPQDGAERPAAPGVPSEVVWLEPWPDRWIAPDDPATSAVARESLRLALIASLQHLPARQRAILLLREVLAFSAAETAQLLGTTTAAVKSGLQRARARLSELEPRPEQLLEPADPRARALLDGYITAFERSDATLLEQVLRTDATLEATPFREWQAGLVNCLRLLTADVLGAPGDWRMLATMANGQPAAVEYHRDEAGVYRGRGIVVLDPAADGVFRVVAFHDEELVTLFGFPATLAD</sequence>
<name>A0ABZ1IFL3_9PSEU</name>
<dbReference type="CDD" id="cd06171">
    <property type="entry name" value="Sigma70_r4"/>
    <property type="match status" value="1"/>
</dbReference>
<proteinExistence type="inferred from homology"/>
<dbReference type="InterPro" id="IPR036388">
    <property type="entry name" value="WH-like_DNA-bd_sf"/>
</dbReference>
<dbReference type="PANTHER" id="PTHR43133">
    <property type="entry name" value="RNA POLYMERASE ECF-TYPE SIGMA FACTO"/>
    <property type="match status" value="1"/>
</dbReference>
<dbReference type="Gene3D" id="1.10.1740.10">
    <property type="match status" value="1"/>
</dbReference>
<keyword evidence="3 7" id="KW-0805">Transcription regulation</keyword>
<keyword evidence="5 7" id="KW-0238">DNA-binding</keyword>
<comment type="similarity">
    <text evidence="1 7">Belongs to the sigma-70 factor family. ECF subfamily.</text>
</comment>
<dbReference type="PROSITE" id="PS01063">
    <property type="entry name" value="SIGMA70_ECF"/>
    <property type="match status" value="1"/>
</dbReference>
<comment type="subunit">
    <text evidence="2">Interacts transiently with the RNA polymerase catalytic core formed by RpoA, RpoB, RpoC and RpoZ (2 alpha, 1 beta, 1 beta' and 1 omega subunit) to form the RNA polymerase holoenzyme that can initiate transcription.</text>
</comment>
<evidence type="ECO:0000259" key="9">
    <source>
        <dbReference type="Pfam" id="PF08281"/>
    </source>
</evidence>
<keyword evidence="10" id="KW-0548">Nucleotidyltransferase</keyword>
<evidence type="ECO:0000313" key="11">
    <source>
        <dbReference type="Proteomes" id="UP001330812"/>
    </source>
</evidence>
<evidence type="ECO:0000256" key="4">
    <source>
        <dbReference type="ARBA" id="ARBA00023082"/>
    </source>
</evidence>
<dbReference type="SUPFAM" id="SSF54427">
    <property type="entry name" value="NTF2-like"/>
    <property type="match status" value="1"/>
</dbReference>
<keyword evidence="6 7" id="KW-0804">Transcription</keyword>
<evidence type="ECO:0000256" key="6">
    <source>
        <dbReference type="ARBA" id="ARBA00023163"/>
    </source>
</evidence>
<keyword evidence="11" id="KW-1185">Reference proteome</keyword>
<evidence type="ECO:0000256" key="1">
    <source>
        <dbReference type="ARBA" id="ARBA00010641"/>
    </source>
</evidence>
<dbReference type="InterPro" id="IPR013325">
    <property type="entry name" value="RNA_pol_sigma_r2"/>
</dbReference>
<dbReference type="InterPro" id="IPR000838">
    <property type="entry name" value="RNA_pol_sigma70_ECF_CS"/>
</dbReference>
<evidence type="ECO:0000256" key="5">
    <source>
        <dbReference type="ARBA" id="ARBA00023125"/>
    </source>
</evidence>
<dbReference type="SUPFAM" id="SSF88946">
    <property type="entry name" value="Sigma2 domain of RNA polymerase sigma factors"/>
    <property type="match status" value="1"/>
</dbReference>
<dbReference type="InterPro" id="IPR032710">
    <property type="entry name" value="NTF2-like_dom_sf"/>
</dbReference>
<dbReference type="SUPFAM" id="SSF88659">
    <property type="entry name" value="Sigma3 and sigma4 domains of RNA polymerase sigma factors"/>
    <property type="match status" value="1"/>
</dbReference>
<dbReference type="PANTHER" id="PTHR43133:SF65">
    <property type="entry name" value="ECF RNA POLYMERASE SIGMA FACTOR SIGG"/>
    <property type="match status" value="1"/>
</dbReference>
<protein>
    <recommendedName>
        <fullName evidence="7">RNA polymerase sigma factor</fullName>
    </recommendedName>
</protein>
<keyword evidence="4 7" id="KW-0731">Sigma factor</keyword>
<dbReference type="Gene3D" id="3.10.450.50">
    <property type="match status" value="1"/>
</dbReference>
<evidence type="ECO:0000256" key="2">
    <source>
        <dbReference type="ARBA" id="ARBA00011344"/>
    </source>
</evidence>
<dbReference type="Pfam" id="PF08281">
    <property type="entry name" value="Sigma70_r4_2"/>
    <property type="match status" value="1"/>
</dbReference>
<dbReference type="GO" id="GO:0003899">
    <property type="term" value="F:DNA-directed RNA polymerase activity"/>
    <property type="evidence" value="ECO:0007669"/>
    <property type="project" value="UniProtKB-EC"/>
</dbReference>